<feature type="transmembrane region" description="Helical" evidence="9">
    <location>
        <begin position="246"/>
        <end position="266"/>
    </location>
</feature>
<keyword evidence="7" id="KW-0325">Glycoprotein</keyword>
<keyword evidence="2" id="KW-0813">Transport</keyword>
<dbReference type="PANTHER" id="PTHR32361">
    <property type="entry name" value="FERRIC/CUPRIC REDUCTASE TRANSMEMBRANE COMPONENT"/>
    <property type="match status" value="1"/>
</dbReference>
<dbReference type="Pfam" id="PF01794">
    <property type="entry name" value="Ferric_reduct"/>
    <property type="match status" value="1"/>
</dbReference>
<evidence type="ECO:0000256" key="1">
    <source>
        <dbReference type="ARBA" id="ARBA00004141"/>
    </source>
</evidence>
<feature type="domain" description="FAD-binding FR-type" evidence="10">
    <location>
        <begin position="342"/>
        <end position="473"/>
    </location>
</feature>
<organism evidence="11 12">
    <name type="scientific">Lithohypha guttulata</name>
    <dbReference type="NCBI Taxonomy" id="1690604"/>
    <lineage>
        <taxon>Eukaryota</taxon>
        <taxon>Fungi</taxon>
        <taxon>Dikarya</taxon>
        <taxon>Ascomycota</taxon>
        <taxon>Pezizomycotina</taxon>
        <taxon>Eurotiomycetes</taxon>
        <taxon>Chaetothyriomycetidae</taxon>
        <taxon>Chaetothyriales</taxon>
        <taxon>Trichomeriaceae</taxon>
        <taxon>Lithohypha</taxon>
    </lineage>
</organism>
<dbReference type="InterPro" id="IPR039261">
    <property type="entry name" value="FNR_nucleotide-bd"/>
</dbReference>
<evidence type="ECO:0000256" key="3">
    <source>
        <dbReference type="ARBA" id="ARBA00022692"/>
    </source>
</evidence>
<comment type="subcellular location">
    <subcellularLocation>
        <location evidence="1">Membrane</location>
        <topology evidence="1">Multi-pass membrane protein</topology>
    </subcellularLocation>
</comment>
<feature type="transmembrane region" description="Helical" evidence="9">
    <location>
        <begin position="172"/>
        <end position="189"/>
    </location>
</feature>
<reference evidence="11 12" key="1">
    <citation type="submission" date="2023-08" db="EMBL/GenBank/DDBJ databases">
        <title>Black Yeasts Isolated from many extreme environments.</title>
        <authorList>
            <person name="Coleine C."/>
            <person name="Stajich J.E."/>
            <person name="Selbmann L."/>
        </authorList>
    </citation>
    <scope>NUCLEOTIDE SEQUENCE [LARGE SCALE GENOMIC DNA]</scope>
    <source>
        <strain evidence="11 12">CCFEE 5885</strain>
    </source>
</reference>
<gene>
    <name evidence="11" type="ORF">LTR24_000407</name>
</gene>
<feature type="region of interest" description="Disordered" evidence="8">
    <location>
        <begin position="87"/>
        <end position="117"/>
    </location>
</feature>
<dbReference type="InterPro" id="IPR051410">
    <property type="entry name" value="Ferric/Cupric_Reductase"/>
</dbReference>
<evidence type="ECO:0000313" key="11">
    <source>
        <dbReference type="EMBL" id="KAK5102175.1"/>
    </source>
</evidence>
<dbReference type="SFLD" id="SFLDG01168">
    <property type="entry name" value="Ferric_reductase_subgroup_(FRE"/>
    <property type="match status" value="1"/>
</dbReference>
<feature type="transmembrane region" description="Helical" evidence="9">
    <location>
        <begin position="281"/>
        <end position="303"/>
    </location>
</feature>
<evidence type="ECO:0000256" key="6">
    <source>
        <dbReference type="ARBA" id="ARBA00023136"/>
    </source>
</evidence>
<protein>
    <recommendedName>
        <fullName evidence="10">FAD-binding FR-type domain-containing protein</fullName>
    </recommendedName>
</protein>
<accession>A0ABR0KNQ4</accession>
<evidence type="ECO:0000256" key="8">
    <source>
        <dbReference type="SAM" id="MobiDB-lite"/>
    </source>
</evidence>
<feature type="transmembrane region" description="Helical" evidence="9">
    <location>
        <begin position="310"/>
        <end position="328"/>
    </location>
</feature>
<feature type="compositionally biased region" description="Low complexity" evidence="8">
    <location>
        <begin position="91"/>
        <end position="101"/>
    </location>
</feature>
<dbReference type="Pfam" id="PF08022">
    <property type="entry name" value="FAD_binding_8"/>
    <property type="match status" value="1"/>
</dbReference>
<keyword evidence="6 9" id="KW-0472">Membrane</keyword>
<name>A0ABR0KNQ4_9EURO</name>
<evidence type="ECO:0000313" key="12">
    <source>
        <dbReference type="Proteomes" id="UP001345013"/>
    </source>
</evidence>
<proteinExistence type="predicted"/>
<dbReference type="Gene3D" id="3.40.50.80">
    <property type="entry name" value="Nucleotide-binding domain of ferredoxin-NADP reductase (FNR) module"/>
    <property type="match status" value="1"/>
</dbReference>
<dbReference type="SFLD" id="SFLDS00052">
    <property type="entry name" value="Ferric_Reductase_Domain"/>
    <property type="match status" value="1"/>
</dbReference>
<dbReference type="InterPro" id="IPR017927">
    <property type="entry name" value="FAD-bd_FR_type"/>
</dbReference>
<keyword evidence="5" id="KW-0406">Ion transport</keyword>
<dbReference type="EMBL" id="JAVRRG010000003">
    <property type="protein sequence ID" value="KAK5102175.1"/>
    <property type="molecule type" value="Genomic_DNA"/>
</dbReference>
<evidence type="ECO:0000259" key="10">
    <source>
        <dbReference type="PROSITE" id="PS51384"/>
    </source>
</evidence>
<dbReference type="PROSITE" id="PS51384">
    <property type="entry name" value="FAD_FR"/>
    <property type="match status" value="1"/>
</dbReference>
<sequence>MDDAIPSELRAVLKLSLSSRDNIVAAAAEGGERRIPVLRELIQAILFSRRFTPSYILVMVTTILLWGSVKWLITCVRSRKKKKRLQEERPAAASIASSSSSTLQGTESPPSKDDNVSEATPLLAEAQLRVRRPRSAPVRTWHRIRSLMLRQPKPIPSVTAPKNTLPANETSMVILLFLALNLFYLFYRMPLSRAMVFAFADRAGIAFVVNLPVLYTFAAKNNQPLQYITGWSYEGLNIFHRRLGEWMTVAAILHAIGMVVAFYDLIAPSGYTLGWYLTRKIILLGTIAFCFYLGIYFTSIGYFRQAFYELFLALHIFLQVGALVMLFFHHHTARPYVGAALAIWALDRLVSRMLCKTGSFIATLQIAADKETVLLYCDVPLRKRNSFGMKGGWHAGQHVFLTVPEMGTKHKLQAHPFTIASPAPKRGTSDETWPLQLTIRAQDGFSRDLLEYAKLHQHTRVYMDGPYSSNEVLEAVRNCDRLCLIAGGSGIAVTYPFAWDREVESNTAKDIVYDRVFYANGVKVRPTIKKSFPLLDESRFAHFWIRQDTSHEAWLTMLPSTEQPSYDVSSEGVTANTGNTLDLVTHRFDTRSATGEHRRPDIKAELEAWLRGDIKQKIDMQHNICVVVSGPDALVRDVQNTVASLVREGWNVDIHVEKFGW</sequence>
<keyword evidence="4 9" id="KW-1133">Transmembrane helix</keyword>
<feature type="transmembrane region" description="Helical" evidence="9">
    <location>
        <begin position="55"/>
        <end position="73"/>
    </location>
</feature>
<evidence type="ECO:0000256" key="4">
    <source>
        <dbReference type="ARBA" id="ARBA00022989"/>
    </source>
</evidence>
<dbReference type="InterPro" id="IPR013130">
    <property type="entry name" value="Fe3_Rdtase_TM_dom"/>
</dbReference>
<dbReference type="CDD" id="cd06186">
    <property type="entry name" value="NOX_Duox_like_FAD_NADP"/>
    <property type="match status" value="1"/>
</dbReference>
<keyword evidence="12" id="KW-1185">Reference proteome</keyword>
<evidence type="ECO:0000256" key="9">
    <source>
        <dbReference type="SAM" id="Phobius"/>
    </source>
</evidence>
<dbReference type="Proteomes" id="UP001345013">
    <property type="component" value="Unassembled WGS sequence"/>
</dbReference>
<comment type="caution">
    <text evidence="11">The sequence shown here is derived from an EMBL/GenBank/DDBJ whole genome shotgun (WGS) entry which is preliminary data.</text>
</comment>
<evidence type="ECO:0000256" key="5">
    <source>
        <dbReference type="ARBA" id="ARBA00023065"/>
    </source>
</evidence>
<feature type="transmembrane region" description="Helical" evidence="9">
    <location>
        <begin position="195"/>
        <end position="218"/>
    </location>
</feature>
<dbReference type="InterPro" id="IPR013112">
    <property type="entry name" value="FAD-bd_8"/>
</dbReference>
<evidence type="ECO:0000256" key="2">
    <source>
        <dbReference type="ARBA" id="ARBA00022448"/>
    </source>
</evidence>
<keyword evidence="3 9" id="KW-0812">Transmembrane</keyword>
<evidence type="ECO:0000256" key="7">
    <source>
        <dbReference type="ARBA" id="ARBA00023180"/>
    </source>
</evidence>
<dbReference type="PANTHER" id="PTHR32361:SF9">
    <property type="entry name" value="FERRIC REDUCTASE TRANSMEMBRANE COMPONENT 3-RELATED"/>
    <property type="match status" value="1"/>
</dbReference>